<reference evidence="1" key="1">
    <citation type="submission" date="2014-11" db="EMBL/GenBank/DDBJ databases">
        <authorList>
            <person name="Amaro Gonzalez C."/>
        </authorList>
    </citation>
    <scope>NUCLEOTIDE SEQUENCE</scope>
</reference>
<dbReference type="EMBL" id="GBXM01098139">
    <property type="protein sequence ID" value="JAH10438.1"/>
    <property type="molecule type" value="Transcribed_RNA"/>
</dbReference>
<proteinExistence type="predicted"/>
<name>A0A0E9Q2V7_ANGAN</name>
<evidence type="ECO:0000313" key="1">
    <source>
        <dbReference type="EMBL" id="JAH10438.1"/>
    </source>
</evidence>
<accession>A0A0E9Q2V7</accession>
<protein>
    <submittedName>
        <fullName evidence="1">Uncharacterized protein</fullName>
    </submittedName>
</protein>
<dbReference type="AlphaFoldDB" id="A0A0E9Q2V7"/>
<sequence length="34" mass="3977">MQRVLLSQFIVFYSLHPPLIAMTADDLCNWLQDP</sequence>
<organism evidence="1">
    <name type="scientific">Anguilla anguilla</name>
    <name type="common">European freshwater eel</name>
    <name type="synonym">Muraena anguilla</name>
    <dbReference type="NCBI Taxonomy" id="7936"/>
    <lineage>
        <taxon>Eukaryota</taxon>
        <taxon>Metazoa</taxon>
        <taxon>Chordata</taxon>
        <taxon>Craniata</taxon>
        <taxon>Vertebrata</taxon>
        <taxon>Euteleostomi</taxon>
        <taxon>Actinopterygii</taxon>
        <taxon>Neopterygii</taxon>
        <taxon>Teleostei</taxon>
        <taxon>Anguilliformes</taxon>
        <taxon>Anguillidae</taxon>
        <taxon>Anguilla</taxon>
    </lineage>
</organism>
<reference evidence="1" key="2">
    <citation type="journal article" date="2015" name="Fish Shellfish Immunol.">
        <title>Early steps in the European eel (Anguilla anguilla)-Vibrio vulnificus interaction in the gills: Role of the RtxA13 toxin.</title>
        <authorList>
            <person name="Callol A."/>
            <person name="Pajuelo D."/>
            <person name="Ebbesson L."/>
            <person name="Teles M."/>
            <person name="MacKenzie S."/>
            <person name="Amaro C."/>
        </authorList>
    </citation>
    <scope>NUCLEOTIDE SEQUENCE</scope>
</reference>